<keyword evidence="1" id="KW-0812">Transmembrane</keyword>
<keyword evidence="1" id="KW-1133">Transmembrane helix</keyword>
<keyword evidence="3" id="KW-1185">Reference proteome</keyword>
<comment type="caution">
    <text evidence="2">The sequence shown here is derived from an EMBL/GenBank/DDBJ whole genome shotgun (WGS) entry which is preliminary data.</text>
</comment>
<reference evidence="3" key="1">
    <citation type="journal article" date="2019" name="Int. J. Syst. Evol. Microbiol.">
        <title>The Global Catalogue of Microorganisms (GCM) 10K type strain sequencing project: providing services to taxonomists for standard genome sequencing and annotation.</title>
        <authorList>
            <consortium name="The Broad Institute Genomics Platform"/>
            <consortium name="The Broad Institute Genome Sequencing Center for Infectious Disease"/>
            <person name="Wu L."/>
            <person name="Ma J."/>
        </authorList>
    </citation>
    <scope>NUCLEOTIDE SEQUENCE [LARGE SCALE GENOMIC DNA]</scope>
    <source>
        <strain evidence="3">JCM 17440</strain>
    </source>
</reference>
<name>A0ABP8CJA1_9ACTN</name>
<proteinExistence type="predicted"/>
<keyword evidence="1" id="KW-0472">Membrane</keyword>
<dbReference type="EMBL" id="BAABAS010000021">
    <property type="protein sequence ID" value="GAA4239784.1"/>
    <property type="molecule type" value="Genomic_DNA"/>
</dbReference>
<gene>
    <name evidence="2" type="ORF">GCM10022254_61580</name>
</gene>
<feature type="transmembrane region" description="Helical" evidence="1">
    <location>
        <begin position="170"/>
        <end position="192"/>
    </location>
</feature>
<evidence type="ECO:0000256" key="1">
    <source>
        <dbReference type="SAM" id="Phobius"/>
    </source>
</evidence>
<evidence type="ECO:0000313" key="2">
    <source>
        <dbReference type="EMBL" id="GAA4239784.1"/>
    </source>
</evidence>
<dbReference type="RefSeq" id="WP_344903958.1">
    <property type="nucleotide sequence ID" value="NZ_BAABAS010000021.1"/>
</dbReference>
<dbReference type="Proteomes" id="UP001501710">
    <property type="component" value="Unassembled WGS sequence"/>
</dbReference>
<feature type="transmembrane region" description="Helical" evidence="1">
    <location>
        <begin position="31"/>
        <end position="50"/>
    </location>
</feature>
<sequence length="208" mass="22792">MFALRLLIALCAVPLVAVAFTGVGYLTVRVHSLYLLLSLACVALALMVVWHVDRLYEDEGSAIWVIGTGAVLVVAVFTGYVLTIGWIAPRHTCTVVEAGTWSRVTPGGGQENHEYRQFVCDDGRTDMLGMKPAPQMDDITDITDRYKGSRTQVAYDPNGPLPSMTVRHRIPYLLFAAIGMAFLVVFHIVAVLDDQDRRRSGNSLPAGK</sequence>
<accession>A0ABP8CJA1</accession>
<protein>
    <recommendedName>
        <fullName evidence="4">DUF3592 domain-containing protein</fullName>
    </recommendedName>
</protein>
<evidence type="ECO:0008006" key="4">
    <source>
        <dbReference type="Google" id="ProtNLM"/>
    </source>
</evidence>
<feature type="transmembrane region" description="Helical" evidence="1">
    <location>
        <begin position="62"/>
        <end position="88"/>
    </location>
</feature>
<organism evidence="2 3">
    <name type="scientific">Actinomadura meridiana</name>
    <dbReference type="NCBI Taxonomy" id="559626"/>
    <lineage>
        <taxon>Bacteria</taxon>
        <taxon>Bacillati</taxon>
        <taxon>Actinomycetota</taxon>
        <taxon>Actinomycetes</taxon>
        <taxon>Streptosporangiales</taxon>
        <taxon>Thermomonosporaceae</taxon>
        <taxon>Actinomadura</taxon>
    </lineage>
</organism>
<evidence type="ECO:0000313" key="3">
    <source>
        <dbReference type="Proteomes" id="UP001501710"/>
    </source>
</evidence>